<evidence type="ECO:0000313" key="3">
    <source>
        <dbReference type="Proteomes" id="UP001157160"/>
    </source>
</evidence>
<dbReference type="InterPro" id="IPR036390">
    <property type="entry name" value="WH_DNA-bd_sf"/>
</dbReference>
<accession>A0AA37XCV5</accession>
<proteinExistence type="predicted"/>
<dbReference type="InterPro" id="IPR011991">
    <property type="entry name" value="ArsR-like_HTH"/>
</dbReference>
<dbReference type="SUPFAM" id="SSF46785">
    <property type="entry name" value="Winged helix' DNA-binding domain"/>
    <property type="match status" value="1"/>
</dbReference>
<dbReference type="AlphaFoldDB" id="A0AA37XCV5"/>
<evidence type="ECO:0000313" key="2">
    <source>
        <dbReference type="EMBL" id="GMA28907.1"/>
    </source>
</evidence>
<dbReference type="PANTHER" id="PTHR37318">
    <property type="entry name" value="BSL7504 PROTEIN"/>
    <property type="match status" value="1"/>
</dbReference>
<feature type="domain" description="Winged helix DNA-binding" evidence="1">
    <location>
        <begin position="14"/>
        <end position="94"/>
    </location>
</feature>
<organism evidence="2 3">
    <name type="scientific">Arenivirga flava</name>
    <dbReference type="NCBI Taxonomy" id="1930060"/>
    <lineage>
        <taxon>Bacteria</taxon>
        <taxon>Bacillati</taxon>
        <taxon>Actinomycetota</taxon>
        <taxon>Actinomycetes</taxon>
        <taxon>Micrococcales</taxon>
        <taxon>Microbacteriaceae</taxon>
        <taxon>Arenivirga</taxon>
    </lineage>
</organism>
<dbReference type="InterPro" id="IPR027395">
    <property type="entry name" value="WH_DNA-bd_dom"/>
</dbReference>
<dbReference type="RefSeq" id="WP_284232523.1">
    <property type="nucleotide sequence ID" value="NZ_BSUL01000001.1"/>
</dbReference>
<comment type="caution">
    <text evidence="2">The sequence shown here is derived from an EMBL/GenBank/DDBJ whole genome shotgun (WGS) entry which is preliminary data.</text>
</comment>
<sequence>MSIRVDEVIHAPNRLAICALLSSAGAVEFGVIRDELGVADSVASKHLKVLVDVGYVSTETRPDATSKRPRNWASLTATGRDAFGAYAEHLQRIIDAAGSA</sequence>
<dbReference type="Gene3D" id="1.10.10.10">
    <property type="entry name" value="Winged helix-like DNA-binding domain superfamily/Winged helix DNA-binding domain"/>
    <property type="match status" value="1"/>
</dbReference>
<evidence type="ECO:0000259" key="1">
    <source>
        <dbReference type="Pfam" id="PF13601"/>
    </source>
</evidence>
<dbReference type="Proteomes" id="UP001157160">
    <property type="component" value="Unassembled WGS sequence"/>
</dbReference>
<gene>
    <name evidence="2" type="ORF">GCM10025874_21600</name>
</gene>
<dbReference type="InterPro" id="IPR036388">
    <property type="entry name" value="WH-like_DNA-bd_sf"/>
</dbReference>
<protein>
    <submittedName>
        <fullName evidence="2">MarR family transcriptional regulator</fullName>
    </submittedName>
</protein>
<dbReference type="CDD" id="cd00090">
    <property type="entry name" value="HTH_ARSR"/>
    <property type="match status" value="1"/>
</dbReference>
<reference evidence="2 3" key="1">
    <citation type="journal article" date="2014" name="Int. J. Syst. Evol. Microbiol.">
        <title>Complete genome sequence of Corynebacterium casei LMG S-19264T (=DSM 44701T), isolated from a smear-ripened cheese.</title>
        <authorList>
            <consortium name="US DOE Joint Genome Institute (JGI-PGF)"/>
            <person name="Walter F."/>
            <person name="Albersmeier A."/>
            <person name="Kalinowski J."/>
            <person name="Ruckert C."/>
        </authorList>
    </citation>
    <scope>NUCLEOTIDE SEQUENCE [LARGE SCALE GENOMIC DNA]</scope>
    <source>
        <strain evidence="2 3">NBRC 112289</strain>
    </source>
</reference>
<dbReference type="Pfam" id="PF13601">
    <property type="entry name" value="HTH_34"/>
    <property type="match status" value="1"/>
</dbReference>
<dbReference type="PANTHER" id="PTHR37318:SF1">
    <property type="entry name" value="BSL7504 PROTEIN"/>
    <property type="match status" value="1"/>
</dbReference>
<name>A0AA37XCV5_9MICO</name>
<keyword evidence="3" id="KW-1185">Reference proteome</keyword>
<dbReference type="EMBL" id="BSUL01000001">
    <property type="protein sequence ID" value="GMA28907.1"/>
    <property type="molecule type" value="Genomic_DNA"/>
</dbReference>